<name>A0A7R9MMM4_9ACAR</name>
<sequence>MRSDWKTIF</sequence>
<accession>A0A7R9MMM4</accession>
<keyword evidence="2" id="KW-1185">Reference proteome</keyword>
<reference evidence="1" key="1">
    <citation type="submission" date="2020-11" db="EMBL/GenBank/DDBJ databases">
        <authorList>
            <person name="Tran Van P."/>
        </authorList>
    </citation>
    <scope>NUCLEOTIDE SEQUENCE</scope>
</reference>
<organism evidence="1">
    <name type="scientific">Oppiella nova</name>
    <dbReference type="NCBI Taxonomy" id="334625"/>
    <lineage>
        <taxon>Eukaryota</taxon>
        <taxon>Metazoa</taxon>
        <taxon>Ecdysozoa</taxon>
        <taxon>Arthropoda</taxon>
        <taxon>Chelicerata</taxon>
        <taxon>Arachnida</taxon>
        <taxon>Acari</taxon>
        <taxon>Acariformes</taxon>
        <taxon>Sarcoptiformes</taxon>
        <taxon>Oribatida</taxon>
        <taxon>Brachypylina</taxon>
        <taxon>Oppioidea</taxon>
        <taxon>Oppiidae</taxon>
        <taxon>Oppiella</taxon>
    </lineage>
</organism>
<gene>
    <name evidence="1" type="ORF">ONB1V03_LOCUS19608</name>
</gene>
<dbReference type="EMBL" id="OC945376">
    <property type="protein sequence ID" value="CAD7663048.1"/>
    <property type="molecule type" value="Genomic_DNA"/>
</dbReference>
<proteinExistence type="predicted"/>
<dbReference type="Proteomes" id="UP000728032">
    <property type="component" value="Unassembled WGS sequence"/>
</dbReference>
<evidence type="ECO:0000313" key="2">
    <source>
        <dbReference type="Proteomes" id="UP000728032"/>
    </source>
</evidence>
<evidence type="ECO:0000313" key="1">
    <source>
        <dbReference type="EMBL" id="CAD7663048.1"/>
    </source>
</evidence>
<dbReference type="EMBL" id="CAJPVJ010030551">
    <property type="protein sequence ID" value="CAG2180185.1"/>
    <property type="molecule type" value="Genomic_DNA"/>
</dbReference>
<protein>
    <submittedName>
        <fullName evidence="1">Uncharacterized protein</fullName>
    </submittedName>
</protein>